<dbReference type="RefSeq" id="WP_079685213.1">
    <property type="nucleotide sequence ID" value="NZ_FUZU01000001.1"/>
</dbReference>
<dbReference type="PANTHER" id="PTHR43685">
    <property type="entry name" value="GLYCOSYLTRANSFERASE"/>
    <property type="match status" value="1"/>
</dbReference>
<organism evidence="2 3">
    <name type="scientific">Ohtaekwangia koreensis</name>
    <dbReference type="NCBI Taxonomy" id="688867"/>
    <lineage>
        <taxon>Bacteria</taxon>
        <taxon>Pseudomonadati</taxon>
        <taxon>Bacteroidota</taxon>
        <taxon>Cytophagia</taxon>
        <taxon>Cytophagales</taxon>
        <taxon>Fulvivirgaceae</taxon>
        <taxon>Ohtaekwangia</taxon>
    </lineage>
</organism>
<dbReference type="GO" id="GO:0016740">
    <property type="term" value="F:transferase activity"/>
    <property type="evidence" value="ECO:0007669"/>
    <property type="project" value="UniProtKB-KW"/>
</dbReference>
<dbReference type="AlphaFoldDB" id="A0A1T5J0T4"/>
<gene>
    <name evidence="2" type="ORF">SAMN05660236_0602</name>
</gene>
<proteinExistence type="predicted"/>
<protein>
    <submittedName>
        <fullName evidence="2">Glycosyl transferase family 2</fullName>
    </submittedName>
</protein>
<evidence type="ECO:0000259" key="1">
    <source>
        <dbReference type="Pfam" id="PF00535"/>
    </source>
</evidence>
<feature type="domain" description="Glycosyltransferase 2-like" evidence="1">
    <location>
        <begin position="7"/>
        <end position="180"/>
    </location>
</feature>
<evidence type="ECO:0000313" key="3">
    <source>
        <dbReference type="Proteomes" id="UP000190961"/>
    </source>
</evidence>
<keyword evidence="3" id="KW-1185">Reference proteome</keyword>
<dbReference type="InterPro" id="IPR029044">
    <property type="entry name" value="Nucleotide-diphossugar_trans"/>
</dbReference>
<name>A0A1T5J0T4_9BACT</name>
<dbReference type="Pfam" id="PF00535">
    <property type="entry name" value="Glycos_transf_2"/>
    <property type="match status" value="1"/>
</dbReference>
<dbReference type="InterPro" id="IPR050834">
    <property type="entry name" value="Glycosyltransf_2"/>
</dbReference>
<dbReference type="STRING" id="688867.SAMN05660236_0602"/>
<dbReference type="OrthoDB" id="396512at2"/>
<dbReference type="SUPFAM" id="SSF53448">
    <property type="entry name" value="Nucleotide-diphospho-sugar transferases"/>
    <property type="match status" value="1"/>
</dbReference>
<evidence type="ECO:0000313" key="2">
    <source>
        <dbReference type="EMBL" id="SKC44813.1"/>
    </source>
</evidence>
<accession>A0A1T5J0T4</accession>
<reference evidence="2 3" key="1">
    <citation type="submission" date="2017-02" db="EMBL/GenBank/DDBJ databases">
        <authorList>
            <person name="Peterson S.W."/>
        </authorList>
    </citation>
    <scope>NUCLEOTIDE SEQUENCE [LARGE SCALE GENOMIC DNA]</scope>
    <source>
        <strain evidence="2 3">DSM 25262</strain>
    </source>
</reference>
<dbReference type="InterPro" id="IPR001173">
    <property type="entry name" value="Glyco_trans_2-like"/>
</dbReference>
<dbReference type="EMBL" id="FUZU01000001">
    <property type="protein sequence ID" value="SKC44813.1"/>
    <property type="molecule type" value="Genomic_DNA"/>
</dbReference>
<dbReference type="Proteomes" id="UP000190961">
    <property type="component" value="Unassembled WGS sequence"/>
</dbReference>
<sequence length="322" mass="37223">MQMPLVSVICLCYNHSHFVEEAVQSVIDQSYPNIQIIIVDDASIDDSVTAIRRVIEQSGRADIQFLPLSQNVGNCKAFNQGFLLAKGEYIIDFATDDIMVPKRIQQQVNFFASLDQSFGVIFSDAVYVTSDRKFLYNHFENLVQKGIVRAIPVGDVFKDILTTYFISSPTMMIRKKVLDELNGYDETLAYEDFDFWVRSSRKYKYNYMDAKLTIVRKTASSMSTGWYRVGDKQLHSTYLVCRKGQNLVRSQEEKAALIKRVRYELGQSAFSENFIEGKLFFTLLKELTAITFSDRIFNLIITIKLPLTIFRKLYYKVKFKES</sequence>
<dbReference type="PANTHER" id="PTHR43685:SF11">
    <property type="entry name" value="GLYCOSYLTRANSFERASE TAGX-RELATED"/>
    <property type="match status" value="1"/>
</dbReference>
<keyword evidence="2" id="KW-0808">Transferase</keyword>
<dbReference type="Gene3D" id="3.90.550.10">
    <property type="entry name" value="Spore Coat Polysaccharide Biosynthesis Protein SpsA, Chain A"/>
    <property type="match status" value="1"/>
</dbReference>